<accession>A0A9L0RQE2</accession>
<feature type="domain" description="L1 transposable element dsRBD-like" evidence="3">
    <location>
        <begin position="91"/>
        <end position="148"/>
    </location>
</feature>
<feature type="domain" description="L1 transposable element RRM" evidence="2">
    <location>
        <begin position="12"/>
        <end position="88"/>
    </location>
</feature>
<dbReference type="GO" id="GO:1990904">
    <property type="term" value="C:ribonucleoprotein complex"/>
    <property type="evidence" value="ECO:0000318"/>
    <property type="project" value="GO_Central"/>
</dbReference>
<dbReference type="Gene3D" id="3.30.250.20">
    <property type="entry name" value="L1 transposable element, C-terminal domain"/>
    <property type="match status" value="1"/>
</dbReference>
<dbReference type="Proteomes" id="UP000002281">
    <property type="component" value="Chromosome 8"/>
</dbReference>
<protein>
    <submittedName>
        <fullName evidence="4">Uncharacterized protein</fullName>
    </submittedName>
</protein>
<dbReference type="Pfam" id="PF17490">
    <property type="entry name" value="Tnp_22_dsRBD"/>
    <property type="match status" value="1"/>
</dbReference>
<keyword evidence="5" id="KW-1185">Reference proteome</keyword>
<comment type="similarity">
    <text evidence="1">Belongs to the transposase 22 family.</text>
</comment>
<evidence type="ECO:0000313" key="4">
    <source>
        <dbReference type="Ensembl" id="ENSECAP00000064975.1"/>
    </source>
</evidence>
<dbReference type="Ensembl" id="ENSECAT00000142952.1">
    <property type="protein sequence ID" value="ENSECAP00000064975.1"/>
    <property type="gene ID" value="ENSECAG00000056513.1"/>
</dbReference>
<dbReference type="AlphaFoldDB" id="A0A9L0RQE2"/>
<dbReference type="InterPro" id="IPR043636">
    <property type="entry name" value="L1_RRM_dom"/>
</dbReference>
<sequence length="171" mass="20026">GIQVFKREKGGESLFKEIIAENFQNLRKELGLDVNETNITPNYINVKRPSPRHILVKPANVNDKEKILRAARQKKITYKGTPIRLSADVSAETLQARRKWNDIVKILKHKNFQPRILYPVKLSFRYDGEIKIFPDKQKLMEFIARRPTPPPPQEMIKKALIPEKKIKRFTK</sequence>
<dbReference type="GO" id="GO:0032197">
    <property type="term" value="P:retrotransposition"/>
    <property type="evidence" value="ECO:0000318"/>
    <property type="project" value="GO_Central"/>
</dbReference>
<evidence type="ECO:0000259" key="2">
    <source>
        <dbReference type="Pfam" id="PF02994"/>
    </source>
</evidence>
<dbReference type="PANTHER" id="PTHR11505">
    <property type="entry name" value="L1 TRANSPOSABLE ELEMENT-RELATED"/>
    <property type="match status" value="1"/>
</dbReference>
<evidence type="ECO:0000256" key="1">
    <source>
        <dbReference type="ARBA" id="ARBA00061640"/>
    </source>
</evidence>
<dbReference type="InterPro" id="IPR035300">
    <property type="entry name" value="L1_dsRBD"/>
</dbReference>
<dbReference type="Pfam" id="PF02994">
    <property type="entry name" value="Transposase_22"/>
    <property type="match status" value="1"/>
</dbReference>
<dbReference type="InterPro" id="IPR004244">
    <property type="entry name" value="Transposase_22"/>
</dbReference>
<reference evidence="4" key="2">
    <citation type="submission" date="2025-08" db="UniProtKB">
        <authorList>
            <consortium name="Ensembl"/>
        </authorList>
    </citation>
    <scope>IDENTIFICATION</scope>
    <source>
        <strain evidence="4">Thoroughbred</strain>
    </source>
</reference>
<evidence type="ECO:0000259" key="3">
    <source>
        <dbReference type="Pfam" id="PF17490"/>
    </source>
</evidence>
<dbReference type="GO" id="GO:0003727">
    <property type="term" value="F:single-stranded RNA binding"/>
    <property type="evidence" value="ECO:0000318"/>
    <property type="project" value="GO_Central"/>
</dbReference>
<dbReference type="FunFam" id="3.30.70.1820:FF:000002">
    <property type="entry name" value="LINE-1 retrotransposable element ORF1 protein"/>
    <property type="match status" value="1"/>
</dbReference>
<proteinExistence type="inferred from homology"/>
<dbReference type="InterPro" id="IPR042566">
    <property type="entry name" value="L1_C"/>
</dbReference>
<organism evidence="4 5">
    <name type="scientific">Equus caballus</name>
    <name type="common">Horse</name>
    <dbReference type="NCBI Taxonomy" id="9796"/>
    <lineage>
        <taxon>Eukaryota</taxon>
        <taxon>Metazoa</taxon>
        <taxon>Chordata</taxon>
        <taxon>Craniata</taxon>
        <taxon>Vertebrata</taxon>
        <taxon>Euteleostomi</taxon>
        <taxon>Mammalia</taxon>
        <taxon>Eutheria</taxon>
        <taxon>Laurasiatheria</taxon>
        <taxon>Perissodactyla</taxon>
        <taxon>Equidae</taxon>
        <taxon>Equus</taxon>
    </lineage>
</organism>
<dbReference type="Gene3D" id="3.30.70.1820">
    <property type="entry name" value="L1 transposable element, RRM domain"/>
    <property type="match status" value="1"/>
</dbReference>
<evidence type="ECO:0000313" key="5">
    <source>
        <dbReference type="Proteomes" id="UP000002281"/>
    </source>
</evidence>
<reference evidence="4" key="3">
    <citation type="submission" date="2025-09" db="UniProtKB">
        <authorList>
            <consortium name="Ensembl"/>
        </authorList>
    </citation>
    <scope>IDENTIFICATION</scope>
    <source>
        <strain evidence="4">Thoroughbred</strain>
    </source>
</reference>
<dbReference type="GeneTree" id="ENSGT01150000286982"/>
<reference evidence="4 5" key="1">
    <citation type="journal article" date="2009" name="Science">
        <title>Genome sequence, comparative analysis, and population genetics of the domestic horse.</title>
        <authorList>
            <consortium name="Broad Institute Genome Sequencing Platform"/>
            <consortium name="Broad Institute Whole Genome Assembly Team"/>
            <person name="Wade C.M."/>
            <person name="Giulotto E."/>
            <person name="Sigurdsson S."/>
            <person name="Zoli M."/>
            <person name="Gnerre S."/>
            <person name="Imsland F."/>
            <person name="Lear T.L."/>
            <person name="Adelson D.L."/>
            <person name="Bailey E."/>
            <person name="Bellone R.R."/>
            <person name="Bloecker H."/>
            <person name="Distl O."/>
            <person name="Edgar R.C."/>
            <person name="Garber M."/>
            <person name="Leeb T."/>
            <person name="Mauceli E."/>
            <person name="MacLeod J.N."/>
            <person name="Penedo M.C.T."/>
            <person name="Raison J.M."/>
            <person name="Sharpe T."/>
            <person name="Vogel J."/>
            <person name="Andersson L."/>
            <person name="Antczak D.F."/>
            <person name="Biagi T."/>
            <person name="Binns M.M."/>
            <person name="Chowdhary B.P."/>
            <person name="Coleman S.J."/>
            <person name="Della Valle G."/>
            <person name="Fryc S."/>
            <person name="Guerin G."/>
            <person name="Hasegawa T."/>
            <person name="Hill E.W."/>
            <person name="Jurka J."/>
            <person name="Kiialainen A."/>
            <person name="Lindgren G."/>
            <person name="Liu J."/>
            <person name="Magnani E."/>
            <person name="Mickelson J.R."/>
            <person name="Murray J."/>
            <person name="Nergadze S.G."/>
            <person name="Onofrio R."/>
            <person name="Pedroni S."/>
            <person name="Piras M.F."/>
            <person name="Raudsepp T."/>
            <person name="Rocchi M."/>
            <person name="Roeed K.H."/>
            <person name="Ryder O.A."/>
            <person name="Searle S."/>
            <person name="Skow L."/>
            <person name="Swinburne J.E."/>
            <person name="Syvaenen A.C."/>
            <person name="Tozaki T."/>
            <person name="Valberg S.J."/>
            <person name="Vaudin M."/>
            <person name="White J.R."/>
            <person name="Zody M.C."/>
            <person name="Lander E.S."/>
            <person name="Lindblad-Toh K."/>
        </authorList>
    </citation>
    <scope>NUCLEOTIDE SEQUENCE [LARGE SCALE GENOMIC DNA]</scope>
    <source>
        <strain evidence="4 5">Thoroughbred</strain>
    </source>
</reference>
<name>A0A9L0RQE2_HORSE</name>